<dbReference type="EMBL" id="JANSHE010003044">
    <property type="protein sequence ID" value="KAJ2987987.1"/>
    <property type="molecule type" value="Genomic_DNA"/>
</dbReference>
<comment type="caution">
    <text evidence="1">The sequence shown here is derived from an EMBL/GenBank/DDBJ whole genome shotgun (WGS) entry which is preliminary data.</text>
</comment>
<name>A0ACC1PA33_9APHY</name>
<organism evidence="1 2">
    <name type="scientific">Trametes sanguinea</name>
    <dbReference type="NCBI Taxonomy" id="158606"/>
    <lineage>
        <taxon>Eukaryota</taxon>
        <taxon>Fungi</taxon>
        <taxon>Dikarya</taxon>
        <taxon>Basidiomycota</taxon>
        <taxon>Agaricomycotina</taxon>
        <taxon>Agaricomycetes</taxon>
        <taxon>Polyporales</taxon>
        <taxon>Polyporaceae</taxon>
        <taxon>Trametes</taxon>
    </lineage>
</organism>
<sequence length="359" mass="40589">MHQLRPQAHLIRYIVCNGIPPSSVDSTAFKNFISAIQPKYDPPSATTLRDRLIPNEAARLQISLFEKLGTSRNLTLSFDGGKTRRPHGIYTVTITTPGSRKSYLVDLNDASRVSHTARYIVQEVLKPVLNKIPPENVSAVVSDNTGNTRKGRELLAELFPHILNFQDCCHEMNLALLQINELSEFKEMIQDVKDILSFMHHSTYAMEHFNEARKALKISTGLTRVVATRFWTYVAAVDSIFQGLPAFSAIVEDPGLFIDIVSKNELFEKQSVHVREFEIKLVQYLAITTPFARAIKCLESASATASDVYAYWVAIMSRLEFVMSKSSRIKLRPQTMEDIRAIANQRFNELLEDGVMHQS</sequence>
<gene>
    <name evidence="1" type="ORF">NUW54_g9257</name>
</gene>
<reference evidence="1" key="1">
    <citation type="submission" date="2022-08" db="EMBL/GenBank/DDBJ databases">
        <title>Genome Sequence of Pycnoporus sanguineus.</title>
        <authorList>
            <person name="Buettner E."/>
        </authorList>
    </citation>
    <scope>NUCLEOTIDE SEQUENCE</scope>
    <source>
        <strain evidence="1">CG-C14</strain>
    </source>
</reference>
<dbReference type="Proteomes" id="UP001144978">
    <property type="component" value="Unassembled WGS sequence"/>
</dbReference>
<accession>A0ACC1PA33</accession>
<protein>
    <submittedName>
        <fullName evidence="1">Uncharacterized protein</fullName>
    </submittedName>
</protein>
<proteinExistence type="predicted"/>
<evidence type="ECO:0000313" key="2">
    <source>
        <dbReference type="Proteomes" id="UP001144978"/>
    </source>
</evidence>
<keyword evidence="2" id="KW-1185">Reference proteome</keyword>
<evidence type="ECO:0000313" key="1">
    <source>
        <dbReference type="EMBL" id="KAJ2987987.1"/>
    </source>
</evidence>